<accession>A0A162M8V9</accession>
<protein>
    <submittedName>
        <fullName evidence="2">Uncharacterized protein</fullName>
    </submittedName>
</protein>
<name>A0A162M8V9_9BACL</name>
<sequence length="187" mass="21887">MYIVSIAIFIAIVCMMLPYLYMLFKETNMVRLEKFLIRQRNNPSLYLFYAIANKQDEVVESQINRLLAKYKDPNKQALYKAIYGAYLKNMTAVKNDVSLIQSIQFRIYYEAYVHIEEGNLELARDTAAKLSKTYMKSALLSEIELRTGNRQEAIDLARLALQKVSGLQRYIVYKNYERELPEALLKD</sequence>
<evidence type="ECO:0000256" key="1">
    <source>
        <dbReference type="SAM" id="Phobius"/>
    </source>
</evidence>
<gene>
    <name evidence="2" type="ORF">PBAT_23310</name>
</gene>
<keyword evidence="1" id="KW-0472">Membrane</keyword>
<feature type="transmembrane region" description="Helical" evidence="1">
    <location>
        <begin position="6"/>
        <end position="24"/>
    </location>
</feature>
<evidence type="ECO:0000313" key="2">
    <source>
        <dbReference type="EMBL" id="OAB40243.1"/>
    </source>
</evidence>
<evidence type="ECO:0000313" key="3">
    <source>
        <dbReference type="Proteomes" id="UP000077355"/>
    </source>
</evidence>
<keyword evidence="1" id="KW-0812">Transmembrane</keyword>
<keyword evidence="3" id="KW-1185">Reference proteome</keyword>
<proteinExistence type="predicted"/>
<dbReference type="RefSeq" id="WP_068653050.1">
    <property type="nucleotide sequence ID" value="NZ_CP043611.1"/>
</dbReference>
<keyword evidence="1" id="KW-1133">Transmembrane helix</keyword>
<reference evidence="2 3" key="1">
    <citation type="submission" date="2016-03" db="EMBL/GenBank/DDBJ databases">
        <title>Draft genome sequence of Paenibacillus antarcticus CECT 5836.</title>
        <authorList>
            <person name="Shin S.-K."/>
            <person name="Yi H."/>
        </authorList>
    </citation>
    <scope>NUCLEOTIDE SEQUENCE [LARGE SCALE GENOMIC DNA]</scope>
    <source>
        <strain evidence="2 3">CECT 5836</strain>
    </source>
</reference>
<organism evidence="2 3">
    <name type="scientific">Paenibacillus antarcticus</name>
    <dbReference type="NCBI Taxonomy" id="253703"/>
    <lineage>
        <taxon>Bacteria</taxon>
        <taxon>Bacillati</taxon>
        <taxon>Bacillota</taxon>
        <taxon>Bacilli</taxon>
        <taxon>Bacillales</taxon>
        <taxon>Paenibacillaceae</taxon>
        <taxon>Paenibacillus</taxon>
    </lineage>
</organism>
<dbReference type="Proteomes" id="UP000077355">
    <property type="component" value="Unassembled WGS sequence"/>
</dbReference>
<dbReference type="EMBL" id="LVJI01000054">
    <property type="protein sequence ID" value="OAB40243.1"/>
    <property type="molecule type" value="Genomic_DNA"/>
</dbReference>
<comment type="caution">
    <text evidence="2">The sequence shown here is derived from an EMBL/GenBank/DDBJ whole genome shotgun (WGS) entry which is preliminary data.</text>
</comment>
<dbReference type="AlphaFoldDB" id="A0A162M8V9"/>